<dbReference type="EMBL" id="JASPKY010000323">
    <property type="protein sequence ID" value="KAK9708689.1"/>
    <property type="molecule type" value="Genomic_DNA"/>
</dbReference>
<evidence type="ECO:0000313" key="1">
    <source>
        <dbReference type="EMBL" id="KAK9708689.1"/>
    </source>
</evidence>
<name>A0AAW1JWJ8_POPJA</name>
<evidence type="ECO:0000313" key="2">
    <source>
        <dbReference type="Proteomes" id="UP001458880"/>
    </source>
</evidence>
<dbReference type="AlphaFoldDB" id="A0AAW1JWJ8"/>
<accession>A0AAW1JWJ8</accession>
<sequence length="150" mass="17822">MCLINNYNNSRNGRIFFSRRRRGDPIARPRQVRVLPCEKKRKHHQSAYRNYTIMENVGRFMLIHARKPPQVIYDLWQTTETREEQQMKLAYTQPQPHGVEIAWVPSVRKRTNLPDPIDSDRWHHHGDCILDGTDGKKPTLSRFLTFPAQF</sequence>
<comment type="caution">
    <text evidence="1">The sequence shown here is derived from an EMBL/GenBank/DDBJ whole genome shotgun (WGS) entry which is preliminary data.</text>
</comment>
<protein>
    <submittedName>
        <fullName evidence="1">Uncharacterized protein</fullName>
    </submittedName>
</protein>
<reference evidence="1 2" key="1">
    <citation type="journal article" date="2024" name="BMC Genomics">
        <title>De novo assembly and annotation of Popillia japonica's genome with initial clues to its potential as an invasive pest.</title>
        <authorList>
            <person name="Cucini C."/>
            <person name="Boschi S."/>
            <person name="Funari R."/>
            <person name="Cardaioli E."/>
            <person name="Iannotti N."/>
            <person name="Marturano G."/>
            <person name="Paoli F."/>
            <person name="Bruttini M."/>
            <person name="Carapelli A."/>
            <person name="Frati F."/>
            <person name="Nardi F."/>
        </authorList>
    </citation>
    <scope>NUCLEOTIDE SEQUENCE [LARGE SCALE GENOMIC DNA]</scope>
    <source>
        <strain evidence="1">DMR45628</strain>
    </source>
</reference>
<dbReference type="Proteomes" id="UP001458880">
    <property type="component" value="Unassembled WGS sequence"/>
</dbReference>
<proteinExistence type="predicted"/>
<keyword evidence="2" id="KW-1185">Reference proteome</keyword>
<gene>
    <name evidence="1" type="ORF">QE152_g27054</name>
</gene>
<organism evidence="1 2">
    <name type="scientific">Popillia japonica</name>
    <name type="common">Japanese beetle</name>
    <dbReference type="NCBI Taxonomy" id="7064"/>
    <lineage>
        <taxon>Eukaryota</taxon>
        <taxon>Metazoa</taxon>
        <taxon>Ecdysozoa</taxon>
        <taxon>Arthropoda</taxon>
        <taxon>Hexapoda</taxon>
        <taxon>Insecta</taxon>
        <taxon>Pterygota</taxon>
        <taxon>Neoptera</taxon>
        <taxon>Endopterygota</taxon>
        <taxon>Coleoptera</taxon>
        <taxon>Polyphaga</taxon>
        <taxon>Scarabaeiformia</taxon>
        <taxon>Scarabaeidae</taxon>
        <taxon>Rutelinae</taxon>
        <taxon>Popillia</taxon>
    </lineage>
</organism>